<dbReference type="PROSITE" id="PS50977">
    <property type="entry name" value="HTH_TETR_2"/>
    <property type="match status" value="1"/>
</dbReference>
<dbReference type="InterPro" id="IPR009057">
    <property type="entry name" value="Homeodomain-like_sf"/>
</dbReference>
<evidence type="ECO:0000259" key="5">
    <source>
        <dbReference type="PROSITE" id="PS50977"/>
    </source>
</evidence>
<evidence type="ECO:0000256" key="2">
    <source>
        <dbReference type="ARBA" id="ARBA00023125"/>
    </source>
</evidence>
<dbReference type="SUPFAM" id="SSF46689">
    <property type="entry name" value="Homeodomain-like"/>
    <property type="match status" value="1"/>
</dbReference>
<keyword evidence="3" id="KW-0804">Transcription</keyword>
<proteinExistence type="predicted"/>
<protein>
    <submittedName>
        <fullName evidence="6">Transcriptional regulator, TetR family</fullName>
    </submittedName>
</protein>
<gene>
    <name evidence="6" type="ORF">SAMN04515666_11255</name>
</gene>
<keyword evidence="2 4" id="KW-0238">DNA-binding</keyword>
<keyword evidence="7" id="KW-1185">Reference proteome</keyword>
<dbReference type="AlphaFoldDB" id="A0A1H7YPK8"/>
<evidence type="ECO:0000256" key="1">
    <source>
        <dbReference type="ARBA" id="ARBA00023015"/>
    </source>
</evidence>
<dbReference type="SUPFAM" id="SSF48498">
    <property type="entry name" value="Tetracyclin repressor-like, C-terminal domain"/>
    <property type="match status" value="1"/>
</dbReference>
<dbReference type="PANTHER" id="PTHR47506:SF7">
    <property type="entry name" value="TRANSCRIPTIONAL REGULATORY PROTEIN"/>
    <property type="match status" value="1"/>
</dbReference>
<dbReference type="PANTHER" id="PTHR47506">
    <property type="entry name" value="TRANSCRIPTIONAL REGULATORY PROTEIN"/>
    <property type="match status" value="1"/>
</dbReference>
<dbReference type="InterPro" id="IPR001647">
    <property type="entry name" value="HTH_TetR"/>
</dbReference>
<dbReference type="GO" id="GO:0003677">
    <property type="term" value="F:DNA binding"/>
    <property type="evidence" value="ECO:0007669"/>
    <property type="project" value="UniProtKB-UniRule"/>
</dbReference>
<dbReference type="PRINTS" id="PR00455">
    <property type="entry name" value="HTHTETR"/>
</dbReference>
<accession>A0A1H7YPK8</accession>
<dbReference type="STRING" id="1036779.SAMN04515666_11255"/>
<dbReference type="Gene3D" id="1.10.10.60">
    <property type="entry name" value="Homeodomain-like"/>
    <property type="match status" value="1"/>
</dbReference>
<feature type="domain" description="HTH tetR-type" evidence="5">
    <location>
        <begin position="9"/>
        <end position="69"/>
    </location>
</feature>
<evidence type="ECO:0000256" key="3">
    <source>
        <dbReference type="ARBA" id="ARBA00023163"/>
    </source>
</evidence>
<reference evidence="7" key="1">
    <citation type="submission" date="2016-10" db="EMBL/GenBank/DDBJ databases">
        <authorList>
            <person name="Varghese N."/>
            <person name="Submissions S."/>
        </authorList>
    </citation>
    <scope>NUCLEOTIDE SEQUENCE [LARGE SCALE GENOMIC DNA]</scope>
    <source>
        <strain evidence="7">LMG 26383,CCUG 61248,R- 45681</strain>
    </source>
</reference>
<name>A0A1H7YPK8_9HYPH</name>
<dbReference type="Gene3D" id="1.10.357.10">
    <property type="entry name" value="Tetracycline Repressor, domain 2"/>
    <property type="match status" value="1"/>
</dbReference>
<sequence length="202" mass="21805">MRVSRQQAAENRKRVIETASRLFRENGFDGIGLKDLMAGAGLTQGGFYKQFASKDELVALATRRALESVSERWSKAAATRPDDSLRAVSEFYLSQGHSAERADGCPIVALGSDAARQGPQVKAVFEAGMLGYLDMVTGWLGEGHEDEAMVVLSTMVGALLLSRAVNDETLARRFLETAAASVTSEDVGRQGHAAVVEPERMQ</sequence>
<evidence type="ECO:0000313" key="6">
    <source>
        <dbReference type="EMBL" id="SEM47893.1"/>
    </source>
</evidence>
<dbReference type="RefSeq" id="WP_091841995.1">
    <property type="nucleotide sequence ID" value="NZ_FOAN01000012.1"/>
</dbReference>
<keyword evidence="1" id="KW-0805">Transcription regulation</keyword>
<dbReference type="Proteomes" id="UP000199664">
    <property type="component" value="Unassembled WGS sequence"/>
</dbReference>
<evidence type="ECO:0000256" key="4">
    <source>
        <dbReference type="PROSITE-ProRule" id="PRU00335"/>
    </source>
</evidence>
<organism evidence="6 7">
    <name type="scientific">Bosea lupini</name>
    <dbReference type="NCBI Taxonomy" id="1036779"/>
    <lineage>
        <taxon>Bacteria</taxon>
        <taxon>Pseudomonadati</taxon>
        <taxon>Pseudomonadota</taxon>
        <taxon>Alphaproteobacteria</taxon>
        <taxon>Hyphomicrobiales</taxon>
        <taxon>Boseaceae</taxon>
        <taxon>Bosea</taxon>
    </lineage>
</organism>
<evidence type="ECO:0000313" key="7">
    <source>
        <dbReference type="Proteomes" id="UP000199664"/>
    </source>
</evidence>
<dbReference type="InterPro" id="IPR036271">
    <property type="entry name" value="Tet_transcr_reg_TetR-rel_C_sf"/>
</dbReference>
<dbReference type="OrthoDB" id="9798857at2"/>
<dbReference type="EMBL" id="FOAN01000012">
    <property type="protein sequence ID" value="SEM47893.1"/>
    <property type="molecule type" value="Genomic_DNA"/>
</dbReference>
<feature type="DNA-binding region" description="H-T-H motif" evidence="4">
    <location>
        <begin position="32"/>
        <end position="51"/>
    </location>
</feature>
<dbReference type="Pfam" id="PF00440">
    <property type="entry name" value="TetR_N"/>
    <property type="match status" value="1"/>
</dbReference>